<evidence type="ECO:0000256" key="6">
    <source>
        <dbReference type="ARBA" id="ARBA00022786"/>
    </source>
</evidence>
<dbReference type="CDD" id="cd00757">
    <property type="entry name" value="ThiF_MoeB_HesA_family"/>
    <property type="match status" value="1"/>
</dbReference>
<keyword evidence="7" id="KW-0862">Zinc</keyword>
<dbReference type="GeneID" id="112681860"/>
<dbReference type="SUPFAM" id="SSF69572">
    <property type="entry name" value="Activating enzymes of the ubiquitin-like proteins"/>
    <property type="match status" value="1"/>
</dbReference>
<name>A0A2S2RAS6_9HEMI</name>
<dbReference type="InterPro" id="IPR035985">
    <property type="entry name" value="Ubiquitin-activating_enz"/>
</dbReference>
<evidence type="ECO:0000259" key="9">
    <source>
        <dbReference type="Pfam" id="PF00899"/>
    </source>
</evidence>
<evidence type="ECO:0000256" key="2">
    <source>
        <dbReference type="ARBA" id="ARBA00005339"/>
    </source>
</evidence>
<evidence type="ECO:0000256" key="4">
    <source>
        <dbReference type="ARBA" id="ARBA00022723"/>
    </source>
</evidence>
<evidence type="ECO:0000313" key="12">
    <source>
        <dbReference type="RefSeq" id="XP_025407970.1"/>
    </source>
</evidence>
<sequence>MSLEDVENIKKRIENFKKTLMELTETPPPGVDPSAEHKVREMSAEVVDSNPYSRLMALQRMGIVNNYQDIRKYTVVVVGVGGVGSVTAEMLTRCGIGKLILFDYDKVELANMNRLFYQPSQAGLSKVSAASMTLTRINPDVQIETYNTNITLTTQFEEFMNVLKTGGINGDRVDLVLSCVDNYEARMAINTACNELSLNWFESGVSENAVCGHIQYLVPGESACFSCAPPLVVASEIDEKTLKKDGVCAASLPTTMGVVAGLLVQNTLKKLLGFGTVSWYLGYNALTDFFPSMMIKPNPNCSDRFCIMRQEEFLNRVKTEPQCTNEELLEDKVIHEDNAWGILLADDDTTAVSNEATAEFVTTPKAENINKNTSIKSEEEYLSLNDGLEFAYPSADQTAPNEESLVKDTDLTVDELRAQMSLL</sequence>
<reference evidence="12" key="2">
    <citation type="submission" date="2025-04" db="UniProtKB">
        <authorList>
            <consortium name="RefSeq"/>
        </authorList>
    </citation>
    <scope>IDENTIFICATION</scope>
    <source>
        <tissue evidence="12">Whole body</tissue>
    </source>
</reference>
<dbReference type="PANTHER" id="PTHR10953:SF9">
    <property type="entry name" value="UBIQUITIN-LIKE MODIFIER-ACTIVATING ENZYME 5"/>
    <property type="match status" value="1"/>
</dbReference>
<dbReference type="InterPro" id="IPR045886">
    <property type="entry name" value="ThiF/MoeB/HesA"/>
</dbReference>
<proteinExistence type="inferred from homology"/>
<comment type="similarity">
    <text evidence="2">Belongs to the ubiquitin-activating E1 family. UBA5 subfamily.</text>
</comment>
<dbReference type="GO" id="GO:0005829">
    <property type="term" value="C:cytosol"/>
    <property type="evidence" value="ECO:0007669"/>
    <property type="project" value="TreeGrafter"/>
</dbReference>
<dbReference type="Pfam" id="PF00899">
    <property type="entry name" value="ThiF"/>
    <property type="match status" value="1"/>
</dbReference>
<dbReference type="EMBL" id="GGMS01017938">
    <property type="protein sequence ID" value="MBY87141.1"/>
    <property type="molecule type" value="Transcribed_RNA"/>
</dbReference>
<dbReference type="InterPro" id="IPR000594">
    <property type="entry name" value="ThiF_NAD_FAD-bd"/>
</dbReference>
<dbReference type="FunFam" id="3.40.50.720:FF:000066">
    <property type="entry name" value="Putative ubiquitin-like modifier-activating enzyme 5"/>
    <property type="match status" value="1"/>
</dbReference>
<comment type="function">
    <text evidence="1">E1-like enzyme which activates UFM1.</text>
</comment>
<dbReference type="CTD" id="79876"/>
<protein>
    <recommendedName>
        <fullName evidence="3">Ubiquitin-like modifier-activating enzyme 5</fullName>
    </recommendedName>
</protein>
<feature type="domain" description="THIF-type NAD/FAD binding fold" evidence="9">
    <location>
        <begin position="52"/>
        <end position="302"/>
    </location>
</feature>
<dbReference type="GO" id="GO:0071569">
    <property type="term" value="P:protein ufmylation"/>
    <property type="evidence" value="ECO:0007669"/>
    <property type="project" value="TreeGrafter"/>
</dbReference>
<dbReference type="OrthoDB" id="206053at2759"/>
<accession>A0A2S2RAS6</accession>
<dbReference type="AlphaFoldDB" id="A0A2S2RAS6"/>
<evidence type="ECO:0000256" key="1">
    <source>
        <dbReference type="ARBA" id="ARBA00003700"/>
    </source>
</evidence>
<evidence type="ECO:0000256" key="3">
    <source>
        <dbReference type="ARBA" id="ARBA00016279"/>
    </source>
</evidence>
<keyword evidence="8" id="KW-0067">ATP-binding</keyword>
<evidence type="ECO:0000256" key="5">
    <source>
        <dbReference type="ARBA" id="ARBA00022741"/>
    </source>
</evidence>
<dbReference type="GO" id="GO:0071566">
    <property type="term" value="F:UFM1 activating enzyme activity"/>
    <property type="evidence" value="ECO:0007669"/>
    <property type="project" value="TreeGrafter"/>
</dbReference>
<dbReference type="Proteomes" id="UP000694846">
    <property type="component" value="Unplaced"/>
</dbReference>
<evidence type="ECO:0000256" key="7">
    <source>
        <dbReference type="ARBA" id="ARBA00022833"/>
    </source>
</evidence>
<dbReference type="GO" id="GO:0046872">
    <property type="term" value="F:metal ion binding"/>
    <property type="evidence" value="ECO:0007669"/>
    <property type="project" value="UniProtKB-KW"/>
</dbReference>
<dbReference type="RefSeq" id="XP_025407970.1">
    <property type="nucleotide sequence ID" value="XM_025552185.1"/>
</dbReference>
<dbReference type="GO" id="GO:0005524">
    <property type="term" value="F:ATP binding"/>
    <property type="evidence" value="ECO:0007669"/>
    <property type="project" value="UniProtKB-KW"/>
</dbReference>
<evidence type="ECO:0000313" key="10">
    <source>
        <dbReference type="EMBL" id="MBY87141.1"/>
    </source>
</evidence>
<keyword evidence="6" id="KW-0833">Ubl conjugation pathway</keyword>
<keyword evidence="4" id="KW-0479">Metal-binding</keyword>
<dbReference type="Gene3D" id="3.40.50.720">
    <property type="entry name" value="NAD(P)-binding Rossmann-like Domain"/>
    <property type="match status" value="1"/>
</dbReference>
<evidence type="ECO:0000256" key="8">
    <source>
        <dbReference type="ARBA" id="ARBA00022840"/>
    </source>
</evidence>
<keyword evidence="5" id="KW-0547">Nucleotide-binding</keyword>
<dbReference type="PANTHER" id="PTHR10953">
    <property type="entry name" value="UBIQUITIN-ACTIVATING ENZYME E1"/>
    <property type="match status" value="1"/>
</dbReference>
<reference evidence="10" key="1">
    <citation type="submission" date="2018-04" db="EMBL/GenBank/DDBJ databases">
        <title>Transcriptome assembly of Sipha flava.</title>
        <authorList>
            <person name="Scully E.D."/>
            <person name="Geib S.M."/>
            <person name="Palmer N.A."/>
            <person name="Koch K."/>
            <person name="Bradshaw J."/>
            <person name="Heng-Moss T."/>
            <person name="Sarath G."/>
        </authorList>
    </citation>
    <scope>NUCLEOTIDE SEQUENCE</scope>
</reference>
<organism evidence="10">
    <name type="scientific">Sipha flava</name>
    <name type="common">yellow sugarcane aphid</name>
    <dbReference type="NCBI Taxonomy" id="143950"/>
    <lineage>
        <taxon>Eukaryota</taxon>
        <taxon>Metazoa</taxon>
        <taxon>Ecdysozoa</taxon>
        <taxon>Arthropoda</taxon>
        <taxon>Hexapoda</taxon>
        <taxon>Insecta</taxon>
        <taxon>Pterygota</taxon>
        <taxon>Neoptera</taxon>
        <taxon>Paraneoptera</taxon>
        <taxon>Hemiptera</taxon>
        <taxon>Sternorrhyncha</taxon>
        <taxon>Aphidomorpha</taxon>
        <taxon>Aphidoidea</taxon>
        <taxon>Aphididae</taxon>
        <taxon>Sipha</taxon>
    </lineage>
</organism>
<evidence type="ECO:0000313" key="11">
    <source>
        <dbReference type="Proteomes" id="UP000694846"/>
    </source>
</evidence>
<keyword evidence="11" id="KW-1185">Reference proteome</keyword>
<gene>
    <name evidence="12" type="primary">LOC112681860</name>
    <name evidence="10" type="ORF">g.143892</name>
</gene>